<dbReference type="SUPFAM" id="SSF53448">
    <property type="entry name" value="Nucleotide-diphospho-sugar transferases"/>
    <property type="match status" value="1"/>
</dbReference>
<dbReference type="PATRIC" id="fig|817.51.peg.81"/>
<dbReference type="OrthoDB" id="9813880at2"/>
<feature type="domain" description="Nucleotidyl transferase" evidence="1">
    <location>
        <begin position="21"/>
        <end position="176"/>
    </location>
</feature>
<dbReference type="PIRSF" id="PIRSF028162">
    <property type="entry name" value="BcbE_prd"/>
    <property type="match status" value="1"/>
</dbReference>
<reference evidence="3 5" key="4">
    <citation type="submission" date="2019-03" db="EMBL/GenBank/DDBJ databases">
        <title>Complete genome assembly of MDR B. fragilis.</title>
        <authorList>
            <person name="Sydenham T.V."/>
            <person name="Hasman H."/>
            <person name="Justesen U.S."/>
        </authorList>
    </citation>
    <scope>NUCLEOTIDE SEQUENCE [LARGE SCALE GENOMIC DNA]</scope>
    <source>
        <strain evidence="3 5">DCMSKEJBY0001B</strain>
    </source>
</reference>
<dbReference type="GO" id="GO:0016740">
    <property type="term" value="F:transferase activity"/>
    <property type="evidence" value="ECO:0007669"/>
    <property type="project" value="UniProtKB-KW"/>
</dbReference>
<reference evidence="2" key="1">
    <citation type="book" date="2014" name="THE 24TH EUROPEAN CONGRESS OF CLINICAL MICROBIOLOGY AND INFECTIOUS DISEASES" publisher="ECCMID 2014" city="Barcelona, Spain">
        <title>Identification of resistance genes in three multidrug-resistant Bacteroides fragilis isolates by whole genome sequencing.</title>
        <editorList>
            <person name="Unknown"/>
            <person name="A."/>
        </editorList>
        <authorList>
            <person name="Sydenham T.V."/>
            <person name="Hasman H."/>
            <person name="Wang M."/>
            <person name="Soki J."/>
            <person name="Nagy E."/>
            <person name="Justesen U.S."/>
        </authorList>
    </citation>
    <scope>NUCLEOTIDE SEQUENCE</scope>
    <source>
        <strain evidence="2">DCMOUH0018B</strain>
        <strain evidence="3">DCMSKEJBY0001B</strain>
    </source>
</reference>
<dbReference type="AlphaFoldDB" id="A0A0I9S301"/>
<protein>
    <submittedName>
        <fullName evidence="3">Nucleotidyl transferase</fullName>
    </submittedName>
</protein>
<dbReference type="Proteomes" id="UP000036847">
    <property type="component" value="Chromosome"/>
</dbReference>
<gene>
    <name evidence="4" type="ORF">DW228_24410</name>
    <name evidence="3" type="ORF">EC80_000410</name>
    <name evidence="2" type="ORF">EE52_0206470</name>
</gene>
<proteinExistence type="predicted"/>
<keyword evidence="3" id="KW-0808">Transferase</keyword>
<dbReference type="CDD" id="cd04183">
    <property type="entry name" value="GT2_BcE_like"/>
    <property type="match status" value="1"/>
</dbReference>
<organism evidence="2">
    <name type="scientific">Bacteroides fragilis</name>
    <dbReference type="NCBI Taxonomy" id="817"/>
    <lineage>
        <taxon>Bacteria</taxon>
        <taxon>Pseudomonadati</taxon>
        <taxon>Bacteroidota</taxon>
        <taxon>Bacteroidia</taxon>
        <taxon>Bacteroidales</taxon>
        <taxon>Bacteroidaceae</taxon>
        <taxon>Bacteroides</taxon>
    </lineage>
</organism>
<evidence type="ECO:0000313" key="4">
    <source>
        <dbReference type="EMBL" id="RHH04787.1"/>
    </source>
</evidence>
<accession>A0A0I9S301</accession>
<dbReference type="Gene3D" id="3.90.550.10">
    <property type="entry name" value="Spore Coat Polysaccharide Biosynthesis Protein SpsA, Chain A"/>
    <property type="match status" value="1"/>
</dbReference>
<dbReference type="EMBL" id="QRJE01000070">
    <property type="protein sequence ID" value="RHH04787.1"/>
    <property type="molecule type" value="Genomic_DNA"/>
</dbReference>
<dbReference type="EMBL" id="JMZZ02000099">
    <property type="protein sequence ID" value="KFX75542.1"/>
    <property type="molecule type" value="Genomic_DNA"/>
</dbReference>
<reference evidence="2" key="2">
    <citation type="submission" date="2014-07" db="EMBL/GenBank/DDBJ databases">
        <title>Genetics and epidemiology of antimicrobial resistance in B. fragilis group.</title>
        <authorList>
            <person name="Sydenham T.V."/>
            <person name="Hasman H."/>
            <person name="Kemp M."/>
            <person name="Justesen U.S."/>
        </authorList>
    </citation>
    <scope>NUCLEOTIDE SEQUENCE [LARGE SCALE GENOMIC DNA]</scope>
    <source>
        <strain evidence="2">DCMOUH0018B</strain>
    </source>
</reference>
<evidence type="ECO:0000313" key="2">
    <source>
        <dbReference type="EMBL" id="KFX75542.1"/>
    </source>
</evidence>
<evidence type="ECO:0000259" key="1">
    <source>
        <dbReference type="Pfam" id="PF00483"/>
    </source>
</evidence>
<evidence type="ECO:0000313" key="6">
    <source>
        <dbReference type="Proteomes" id="UP000266644"/>
    </source>
</evidence>
<dbReference type="RefSeq" id="WP_010993529.1">
    <property type="nucleotide sequence ID" value="NZ_CABJEQ010000029.1"/>
</dbReference>
<dbReference type="Proteomes" id="UP000266644">
    <property type="component" value="Unassembled WGS sequence"/>
</dbReference>
<dbReference type="GeneID" id="60367884"/>
<name>A0A0I9S301_BACFG</name>
<dbReference type="InterPro" id="IPR005835">
    <property type="entry name" value="NTP_transferase_dom"/>
</dbReference>
<reference evidence="4 6" key="3">
    <citation type="submission" date="2018-08" db="EMBL/GenBank/DDBJ databases">
        <title>A genome reference for cultivated species of the human gut microbiota.</title>
        <authorList>
            <person name="Zou Y."/>
            <person name="Xue W."/>
            <person name="Luo G."/>
        </authorList>
    </citation>
    <scope>NUCLEOTIDE SEQUENCE [LARGE SCALE GENOMIC DNA]</scope>
    <source>
        <strain evidence="4 6">AM18-6</strain>
    </source>
</reference>
<dbReference type="InterPro" id="IPR029044">
    <property type="entry name" value="Nucleotide-diphossugar_trans"/>
</dbReference>
<evidence type="ECO:0000313" key="3">
    <source>
        <dbReference type="EMBL" id="QCQ43447.1"/>
    </source>
</evidence>
<dbReference type="EMBL" id="CP036546">
    <property type="protein sequence ID" value="QCQ43447.1"/>
    <property type="molecule type" value="Genomic_DNA"/>
</dbReference>
<evidence type="ECO:0000313" key="5">
    <source>
        <dbReference type="Proteomes" id="UP000036847"/>
    </source>
</evidence>
<sequence>MNVIALMAGDSNDFKEKGYTYPKYFLELDNKPLVQNIVESLKKIDCKITFIIRKEDNDQFFLGSSLKILAPFADVVCISGSTKGAVCTTLFAIDSINNEDEVLLINGDQLVKYDINDIIADFRERNLDGGIVTFESVHPRWSYVCLDEQGLVVQTSEKRPISNVATAGIYYYKRGLDLVESCFSVLKKDVQLNGSYYISSTFNELILRQKKVGVYKIDKKEYISFATTQMYENYINKK</sequence>
<dbReference type="InterPro" id="IPR016873">
    <property type="entry name" value="Caps_polysacc_synth_BcbE_prd"/>
</dbReference>
<dbReference type="Pfam" id="PF00483">
    <property type="entry name" value="NTP_transferase"/>
    <property type="match status" value="1"/>
</dbReference>